<comment type="caution">
    <text evidence="2">The sequence shown here is derived from an EMBL/GenBank/DDBJ whole genome shotgun (WGS) entry which is preliminary data.</text>
</comment>
<proteinExistence type="predicted"/>
<dbReference type="AlphaFoldDB" id="A0A151MKQ3"/>
<keyword evidence="3" id="KW-1185">Reference proteome</keyword>
<feature type="region of interest" description="Disordered" evidence="1">
    <location>
        <begin position="1"/>
        <end position="29"/>
    </location>
</feature>
<gene>
    <name evidence="2" type="ORF">Y1Q_0023870</name>
</gene>
<accession>A0A151MKQ3</accession>
<dbReference type="EMBL" id="AKHW03005996">
    <property type="protein sequence ID" value="KYO25039.1"/>
    <property type="molecule type" value="Genomic_DNA"/>
</dbReference>
<reference evidence="2 3" key="1">
    <citation type="journal article" date="2012" name="Genome Biol.">
        <title>Sequencing three crocodilian genomes to illuminate the evolution of archosaurs and amniotes.</title>
        <authorList>
            <person name="St John J.A."/>
            <person name="Braun E.L."/>
            <person name="Isberg S.R."/>
            <person name="Miles L.G."/>
            <person name="Chong A.Y."/>
            <person name="Gongora J."/>
            <person name="Dalzell P."/>
            <person name="Moran C."/>
            <person name="Bed'hom B."/>
            <person name="Abzhanov A."/>
            <person name="Burgess S.C."/>
            <person name="Cooksey A.M."/>
            <person name="Castoe T.A."/>
            <person name="Crawford N.G."/>
            <person name="Densmore L.D."/>
            <person name="Drew J.C."/>
            <person name="Edwards S.V."/>
            <person name="Faircloth B.C."/>
            <person name="Fujita M.K."/>
            <person name="Greenwold M.J."/>
            <person name="Hoffmann F.G."/>
            <person name="Howard J.M."/>
            <person name="Iguchi T."/>
            <person name="Janes D.E."/>
            <person name="Khan S.Y."/>
            <person name="Kohno S."/>
            <person name="de Koning A.J."/>
            <person name="Lance S.L."/>
            <person name="McCarthy F.M."/>
            <person name="McCormack J.E."/>
            <person name="Merchant M.E."/>
            <person name="Peterson D.G."/>
            <person name="Pollock D.D."/>
            <person name="Pourmand N."/>
            <person name="Raney B.J."/>
            <person name="Roessler K.A."/>
            <person name="Sanford J.R."/>
            <person name="Sawyer R.H."/>
            <person name="Schmidt C.J."/>
            <person name="Triplett E.W."/>
            <person name="Tuberville T.D."/>
            <person name="Venegas-Anaya M."/>
            <person name="Howard J.T."/>
            <person name="Jarvis E.D."/>
            <person name="Guillette L.J.Jr."/>
            <person name="Glenn T.C."/>
            <person name="Green R.E."/>
            <person name="Ray D.A."/>
        </authorList>
    </citation>
    <scope>NUCLEOTIDE SEQUENCE [LARGE SCALE GENOMIC DNA]</scope>
    <source>
        <strain evidence="2">KSC_2009_1</strain>
    </source>
</reference>
<feature type="compositionally biased region" description="Polar residues" evidence="1">
    <location>
        <begin position="14"/>
        <end position="25"/>
    </location>
</feature>
<evidence type="ECO:0000313" key="2">
    <source>
        <dbReference type="EMBL" id="KYO25039.1"/>
    </source>
</evidence>
<sequence length="83" mass="8911">MRADQPARAGGEGNASSPAAWTSSGRDADVIRVRCRPRRRVTRHASGLCLGSRDLPVLEAKARPTLMRCLETRGSSSSYKGGK</sequence>
<organism evidence="2 3">
    <name type="scientific">Alligator mississippiensis</name>
    <name type="common">American alligator</name>
    <dbReference type="NCBI Taxonomy" id="8496"/>
    <lineage>
        <taxon>Eukaryota</taxon>
        <taxon>Metazoa</taxon>
        <taxon>Chordata</taxon>
        <taxon>Craniata</taxon>
        <taxon>Vertebrata</taxon>
        <taxon>Euteleostomi</taxon>
        <taxon>Archelosauria</taxon>
        <taxon>Archosauria</taxon>
        <taxon>Crocodylia</taxon>
        <taxon>Alligatoridae</taxon>
        <taxon>Alligatorinae</taxon>
        <taxon>Alligator</taxon>
    </lineage>
</organism>
<dbReference type="Proteomes" id="UP000050525">
    <property type="component" value="Unassembled WGS sequence"/>
</dbReference>
<name>A0A151MKQ3_ALLMI</name>
<protein>
    <submittedName>
        <fullName evidence="2">Uncharacterized protein</fullName>
    </submittedName>
</protein>
<evidence type="ECO:0000313" key="3">
    <source>
        <dbReference type="Proteomes" id="UP000050525"/>
    </source>
</evidence>
<evidence type="ECO:0000256" key="1">
    <source>
        <dbReference type="SAM" id="MobiDB-lite"/>
    </source>
</evidence>